<feature type="signal peptide" evidence="1">
    <location>
        <begin position="1"/>
        <end position="19"/>
    </location>
</feature>
<dbReference type="GeneID" id="36594456"/>
<evidence type="ECO:0008006" key="4">
    <source>
        <dbReference type="Google" id="ProtNLM"/>
    </source>
</evidence>
<dbReference type="STRING" id="1095630.A0A2J6TR89"/>
<dbReference type="AlphaFoldDB" id="A0A2J6TR89"/>
<dbReference type="EMBL" id="KZ613746">
    <property type="protein sequence ID" value="PMD65512.1"/>
    <property type="molecule type" value="Genomic_DNA"/>
</dbReference>
<sequence>MKFSNVIVIALSLGCRVLAAPAAPTHAPVAGFNALPANVPLEDVADVEAQAADVHLEDVPAVLPARSLPVSSPNTAMIEGAVSGLKNSVSGELSTIMSMSAKNAASYDIPVIKNSLANIATHMKAATTGMAPALVAAATYLTAEETQSLLCALNEIEGIVFNLKSALSTILSNIEAGAKGLIAPEIATVLGLTMPLVAPLIGSVYITVGSLPGGDAVTTELTTVAGSVMGDAVALKTLGGH</sequence>
<dbReference type="OrthoDB" id="3559540at2759"/>
<name>A0A2J6TR89_9HELO</name>
<keyword evidence="3" id="KW-1185">Reference proteome</keyword>
<evidence type="ECO:0000313" key="2">
    <source>
        <dbReference type="EMBL" id="PMD65512.1"/>
    </source>
</evidence>
<dbReference type="InParanoid" id="A0A2J6TR89"/>
<dbReference type="Proteomes" id="UP000235371">
    <property type="component" value="Unassembled WGS sequence"/>
</dbReference>
<protein>
    <recommendedName>
        <fullName evidence="4">Cell wall protein</fullName>
    </recommendedName>
</protein>
<reference evidence="2 3" key="1">
    <citation type="submission" date="2016-04" db="EMBL/GenBank/DDBJ databases">
        <title>A degradative enzymes factory behind the ericoid mycorrhizal symbiosis.</title>
        <authorList>
            <consortium name="DOE Joint Genome Institute"/>
            <person name="Martino E."/>
            <person name="Morin E."/>
            <person name="Grelet G."/>
            <person name="Kuo A."/>
            <person name="Kohler A."/>
            <person name="Daghino S."/>
            <person name="Barry K."/>
            <person name="Choi C."/>
            <person name="Cichocki N."/>
            <person name="Clum A."/>
            <person name="Copeland A."/>
            <person name="Hainaut M."/>
            <person name="Haridas S."/>
            <person name="Labutti K."/>
            <person name="Lindquist E."/>
            <person name="Lipzen A."/>
            <person name="Khouja H.-R."/>
            <person name="Murat C."/>
            <person name="Ohm R."/>
            <person name="Olson A."/>
            <person name="Spatafora J."/>
            <person name="Veneault-Fourrey C."/>
            <person name="Henrissat B."/>
            <person name="Grigoriev I."/>
            <person name="Martin F."/>
            <person name="Perotto S."/>
        </authorList>
    </citation>
    <scope>NUCLEOTIDE SEQUENCE [LARGE SCALE GENOMIC DNA]</scope>
    <source>
        <strain evidence="2 3">E</strain>
    </source>
</reference>
<keyword evidence="1" id="KW-0732">Signal</keyword>
<dbReference type="RefSeq" id="XP_024742416.1">
    <property type="nucleotide sequence ID" value="XM_024886379.1"/>
</dbReference>
<evidence type="ECO:0000313" key="3">
    <source>
        <dbReference type="Proteomes" id="UP000235371"/>
    </source>
</evidence>
<feature type="chain" id="PRO_5014435757" description="Cell wall protein" evidence="1">
    <location>
        <begin position="20"/>
        <end position="241"/>
    </location>
</feature>
<accession>A0A2J6TR89</accession>
<evidence type="ECO:0000256" key="1">
    <source>
        <dbReference type="SAM" id="SignalP"/>
    </source>
</evidence>
<dbReference type="PROSITE" id="PS51257">
    <property type="entry name" value="PROKAR_LIPOPROTEIN"/>
    <property type="match status" value="1"/>
</dbReference>
<proteinExistence type="predicted"/>
<organism evidence="2 3">
    <name type="scientific">Hyaloscypha bicolor E</name>
    <dbReference type="NCBI Taxonomy" id="1095630"/>
    <lineage>
        <taxon>Eukaryota</taxon>
        <taxon>Fungi</taxon>
        <taxon>Dikarya</taxon>
        <taxon>Ascomycota</taxon>
        <taxon>Pezizomycotina</taxon>
        <taxon>Leotiomycetes</taxon>
        <taxon>Helotiales</taxon>
        <taxon>Hyaloscyphaceae</taxon>
        <taxon>Hyaloscypha</taxon>
        <taxon>Hyaloscypha bicolor</taxon>
    </lineage>
</organism>
<gene>
    <name evidence="2" type="ORF">K444DRAFT_659724</name>
</gene>